<protein>
    <submittedName>
        <fullName evidence="2">Uncharacterized protein</fullName>
    </submittedName>
</protein>
<evidence type="ECO:0000256" key="1">
    <source>
        <dbReference type="SAM" id="MobiDB-lite"/>
    </source>
</evidence>
<feature type="compositionally biased region" description="Low complexity" evidence="1">
    <location>
        <begin position="177"/>
        <end position="189"/>
    </location>
</feature>
<gene>
    <name evidence="2" type="ORF">BDQ12DRAFT_689856</name>
</gene>
<feature type="region of interest" description="Disordered" evidence="1">
    <location>
        <begin position="271"/>
        <end position="290"/>
    </location>
</feature>
<feature type="region of interest" description="Disordered" evidence="1">
    <location>
        <begin position="18"/>
        <end position="242"/>
    </location>
</feature>
<accession>A0A5C3LMC6</accession>
<dbReference type="EMBL" id="ML213633">
    <property type="protein sequence ID" value="TFK34329.1"/>
    <property type="molecule type" value="Genomic_DNA"/>
</dbReference>
<reference evidence="2 3" key="1">
    <citation type="journal article" date="2019" name="Nat. Ecol. Evol.">
        <title>Megaphylogeny resolves global patterns of mushroom evolution.</title>
        <authorList>
            <person name="Varga T."/>
            <person name="Krizsan K."/>
            <person name="Foldi C."/>
            <person name="Dima B."/>
            <person name="Sanchez-Garcia M."/>
            <person name="Sanchez-Ramirez S."/>
            <person name="Szollosi G.J."/>
            <person name="Szarkandi J.G."/>
            <person name="Papp V."/>
            <person name="Albert L."/>
            <person name="Andreopoulos W."/>
            <person name="Angelini C."/>
            <person name="Antonin V."/>
            <person name="Barry K.W."/>
            <person name="Bougher N.L."/>
            <person name="Buchanan P."/>
            <person name="Buyck B."/>
            <person name="Bense V."/>
            <person name="Catcheside P."/>
            <person name="Chovatia M."/>
            <person name="Cooper J."/>
            <person name="Damon W."/>
            <person name="Desjardin D."/>
            <person name="Finy P."/>
            <person name="Geml J."/>
            <person name="Haridas S."/>
            <person name="Hughes K."/>
            <person name="Justo A."/>
            <person name="Karasinski D."/>
            <person name="Kautmanova I."/>
            <person name="Kiss B."/>
            <person name="Kocsube S."/>
            <person name="Kotiranta H."/>
            <person name="LaButti K.M."/>
            <person name="Lechner B.E."/>
            <person name="Liimatainen K."/>
            <person name="Lipzen A."/>
            <person name="Lukacs Z."/>
            <person name="Mihaltcheva S."/>
            <person name="Morgado L.N."/>
            <person name="Niskanen T."/>
            <person name="Noordeloos M.E."/>
            <person name="Ohm R.A."/>
            <person name="Ortiz-Santana B."/>
            <person name="Ovrebo C."/>
            <person name="Racz N."/>
            <person name="Riley R."/>
            <person name="Savchenko A."/>
            <person name="Shiryaev A."/>
            <person name="Soop K."/>
            <person name="Spirin V."/>
            <person name="Szebenyi C."/>
            <person name="Tomsovsky M."/>
            <person name="Tulloss R.E."/>
            <person name="Uehling J."/>
            <person name="Grigoriev I.V."/>
            <person name="Vagvolgyi C."/>
            <person name="Papp T."/>
            <person name="Martin F.M."/>
            <person name="Miettinen O."/>
            <person name="Hibbett D.S."/>
            <person name="Nagy L.G."/>
        </authorList>
    </citation>
    <scope>NUCLEOTIDE SEQUENCE [LARGE SCALE GENOMIC DNA]</scope>
    <source>
        <strain evidence="2 3">CBS 166.37</strain>
    </source>
</reference>
<proteinExistence type="predicted"/>
<feature type="compositionally biased region" description="Acidic residues" evidence="1">
    <location>
        <begin position="224"/>
        <end position="242"/>
    </location>
</feature>
<feature type="compositionally biased region" description="Low complexity" evidence="1">
    <location>
        <begin position="26"/>
        <end position="36"/>
    </location>
</feature>
<evidence type="ECO:0000313" key="2">
    <source>
        <dbReference type="EMBL" id="TFK34329.1"/>
    </source>
</evidence>
<keyword evidence="3" id="KW-1185">Reference proteome</keyword>
<feature type="compositionally biased region" description="Low complexity" evidence="1">
    <location>
        <begin position="47"/>
        <end position="62"/>
    </location>
</feature>
<organism evidence="2 3">
    <name type="scientific">Crucibulum laeve</name>
    <dbReference type="NCBI Taxonomy" id="68775"/>
    <lineage>
        <taxon>Eukaryota</taxon>
        <taxon>Fungi</taxon>
        <taxon>Dikarya</taxon>
        <taxon>Basidiomycota</taxon>
        <taxon>Agaricomycotina</taxon>
        <taxon>Agaricomycetes</taxon>
        <taxon>Agaricomycetidae</taxon>
        <taxon>Agaricales</taxon>
        <taxon>Agaricineae</taxon>
        <taxon>Nidulariaceae</taxon>
        <taxon>Crucibulum</taxon>
    </lineage>
</organism>
<feature type="compositionally biased region" description="Acidic residues" evidence="1">
    <location>
        <begin position="272"/>
        <end position="290"/>
    </location>
</feature>
<name>A0A5C3LMC6_9AGAR</name>
<dbReference type="STRING" id="68775.A0A5C3LMC6"/>
<dbReference type="OrthoDB" id="2162994at2759"/>
<sequence length="316" mass="32746">MGPGTVCDRCRKKMKRVERRGTLESQQLQQQQLAAAHTQGSLSIPMQQQQQLAAQQQQQHQQRPSHSTPAHPHGIHRTDTILTHSGDRDRASQGSQMSYARGEELGGAGNGGGGGGGVGVATQPTSSLRTIVHGSGKPTSSRVHSPPPAIAHLREMRDEEDQLPTSNVRGGGGGGRAASRNGRPTSTNGNGSGNGAPAPTTSSSPQKRSPLSNGRPSTSPGQMEVDETDADADADADADDIDETLMKAVGGDDERGMEVDGEGEVVLKEELLDAEGEGDGEGDGDGDAEDALAELEDAVDAAEANSSSSGRHKSED</sequence>
<dbReference type="Proteomes" id="UP000308652">
    <property type="component" value="Unassembled WGS sequence"/>
</dbReference>
<feature type="compositionally biased region" description="Polar residues" evidence="1">
    <location>
        <begin position="199"/>
        <end position="221"/>
    </location>
</feature>
<evidence type="ECO:0000313" key="3">
    <source>
        <dbReference type="Proteomes" id="UP000308652"/>
    </source>
</evidence>
<feature type="compositionally biased region" description="Gly residues" evidence="1">
    <location>
        <begin position="105"/>
        <end position="119"/>
    </location>
</feature>
<dbReference type="AlphaFoldDB" id="A0A5C3LMC6"/>